<evidence type="ECO:0000313" key="4">
    <source>
        <dbReference type="Proteomes" id="UP000176665"/>
    </source>
</evidence>
<feature type="coiled-coil region" evidence="1">
    <location>
        <begin position="254"/>
        <end position="281"/>
    </location>
</feature>
<organism evidence="3 4">
    <name type="scientific">Candidatus Gottesmanbacteria bacterium RBG_16_37_8</name>
    <dbReference type="NCBI Taxonomy" id="1798371"/>
    <lineage>
        <taxon>Bacteria</taxon>
        <taxon>Candidatus Gottesmaniibacteriota</taxon>
    </lineage>
</organism>
<dbReference type="AlphaFoldDB" id="A0A1F5YV19"/>
<keyword evidence="2" id="KW-0812">Transmembrane</keyword>
<sequence>MNYQYRSAKITSPSTEIYWGGCFVENELIVLLEIGCDGSIPASHLGKNVFDSLLALFKELPSKDKDAVKTLLKDISGFSFIKTALIGIISDSRIYLGCQGKGQAVLIRDEEVGAIVSGGFISQGQVEINDRIIFHSDHLAEILGTKTLDKIYHAQLLEDFEEELGGILSSSEKAKGLAVLELVITAKKTLPEINSINKLTGLSAQKYIISFLLEKYNQIKTFYTRKTGRQKFFLIALFILFVFFILNTFSGYIRSNNSQKLKQLNESLSQVNQQFEEAGALLELNPVRSRELLGSAKLTVSQLLSKTKKNSREYKLLAEWFEKISSSEIGAYKIYKLTAVPVFFDISLIKPEGRADLISTYQDKNVILDRQNKTLYFLDTSTKQSAVLAGSDVVKNAQTVAIHGNNAYVLSDDGIFTIDIEKKTAEKVIEHDSSWGDIASFQAFAANLYLLDRKNNTIWKYLSTETGFSDRRSYLNAGIGVSLAAMTQMNIDGSIYVTGGNEIIKFTQGAKDQFSLKGLADTVSKIDSFSTSENDKNIYILDKTLKRIVVFDKEGLYHSQYQWEDLGQAQSIVASESAGFIFVLIGNKIYSIDIK</sequence>
<dbReference type="SUPFAM" id="SSF101898">
    <property type="entry name" value="NHL repeat"/>
    <property type="match status" value="1"/>
</dbReference>
<keyword evidence="2" id="KW-0472">Membrane</keyword>
<keyword evidence="1" id="KW-0175">Coiled coil</keyword>
<accession>A0A1F5YV19</accession>
<name>A0A1F5YV19_9BACT</name>
<dbReference type="InterPro" id="IPR011042">
    <property type="entry name" value="6-blade_b-propeller_TolB-like"/>
</dbReference>
<evidence type="ECO:0008006" key="5">
    <source>
        <dbReference type="Google" id="ProtNLM"/>
    </source>
</evidence>
<keyword evidence="2" id="KW-1133">Transmembrane helix</keyword>
<dbReference type="Gene3D" id="2.120.10.30">
    <property type="entry name" value="TolB, C-terminal domain"/>
    <property type="match status" value="1"/>
</dbReference>
<protein>
    <recommendedName>
        <fullName evidence="5">PPM-type phosphatase domain-containing protein</fullName>
    </recommendedName>
</protein>
<evidence type="ECO:0000256" key="1">
    <source>
        <dbReference type="SAM" id="Coils"/>
    </source>
</evidence>
<dbReference type="EMBL" id="MFJA01000011">
    <property type="protein sequence ID" value="OGG03946.1"/>
    <property type="molecule type" value="Genomic_DNA"/>
</dbReference>
<gene>
    <name evidence="3" type="ORF">A2W14_05770</name>
</gene>
<feature type="transmembrane region" description="Helical" evidence="2">
    <location>
        <begin position="232"/>
        <end position="253"/>
    </location>
</feature>
<evidence type="ECO:0000313" key="3">
    <source>
        <dbReference type="EMBL" id="OGG03946.1"/>
    </source>
</evidence>
<dbReference type="STRING" id="1798371.A2W14_05770"/>
<proteinExistence type="predicted"/>
<reference evidence="3 4" key="1">
    <citation type="journal article" date="2016" name="Nat. Commun.">
        <title>Thousands of microbial genomes shed light on interconnected biogeochemical processes in an aquifer system.</title>
        <authorList>
            <person name="Anantharaman K."/>
            <person name="Brown C.T."/>
            <person name="Hug L.A."/>
            <person name="Sharon I."/>
            <person name="Castelle C.J."/>
            <person name="Probst A.J."/>
            <person name="Thomas B.C."/>
            <person name="Singh A."/>
            <person name="Wilkins M.J."/>
            <person name="Karaoz U."/>
            <person name="Brodie E.L."/>
            <person name="Williams K.H."/>
            <person name="Hubbard S.S."/>
            <person name="Banfield J.F."/>
        </authorList>
    </citation>
    <scope>NUCLEOTIDE SEQUENCE [LARGE SCALE GENOMIC DNA]</scope>
</reference>
<dbReference type="Proteomes" id="UP000176665">
    <property type="component" value="Unassembled WGS sequence"/>
</dbReference>
<comment type="caution">
    <text evidence="3">The sequence shown here is derived from an EMBL/GenBank/DDBJ whole genome shotgun (WGS) entry which is preliminary data.</text>
</comment>
<evidence type="ECO:0000256" key="2">
    <source>
        <dbReference type="SAM" id="Phobius"/>
    </source>
</evidence>